<feature type="compositionally biased region" description="Low complexity" evidence="1">
    <location>
        <begin position="277"/>
        <end position="301"/>
    </location>
</feature>
<keyword evidence="3" id="KW-1185">Reference proteome</keyword>
<accession>A0A1X6P408</accession>
<proteinExistence type="predicted"/>
<dbReference type="EMBL" id="KV918901">
    <property type="protein sequence ID" value="OSX75485.1"/>
    <property type="molecule type" value="Genomic_DNA"/>
</dbReference>
<dbReference type="Proteomes" id="UP000218209">
    <property type="component" value="Unassembled WGS sequence"/>
</dbReference>
<protein>
    <submittedName>
        <fullName evidence="2">Uncharacterized protein</fullName>
    </submittedName>
</protein>
<name>A0A1X6P408_PORUM</name>
<sequence>MTAGGRCCSPTFPPADGWAQAGLLDAPRTGARCCPSPRACTRPFGWRPARRAVVAAGGCGAGPPPPDHGLDGRVWGVGTYWAPGRQAPVTRGSLDDAGAATAVRWEAAATPPWAAVPAGTRLRPGAHGRALADVAAEVAVAVHGGGGGALLVDGTAEAGWLRHYHATLVDALVAAGVAAVAASAAALLPLPDLTAAYEAARRTAARQTACPGFVAAARFSVRAPRGGAGAPPPVLLRPPPPCRPPPARPRRFGGATPASARPLSAAWAFPTTPPAAPRGACPSAPTCSSSSSPAVTAASAP</sequence>
<evidence type="ECO:0000313" key="2">
    <source>
        <dbReference type="EMBL" id="OSX75485.1"/>
    </source>
</evidence>
<feature type="compositionally biased region" description="Pro residues" evidence="1">
    <location>
        <begin position="230"/>
        <end position="247"/>
    </location>
</feature>
<evidence type="ECO:0000256" key="1">
    <source>
        <dbReference type="SAM" id="MobiDB-lite"/>
    </source>
</evidence>
<organism evidence="2 3">
    <name type="scientific">Porphyra umbilicalis</name>
    <name type="common">Purple laver</name>
    <name type="synonym">Red alga</name>
    <dbReference type="NCBI Taxonomy" id="2786"/>
    <lineage>
        <taxon>Eukaryota</taxon>
        <taxon>Rhodophyta</taxon>
        <taxon>Bangiophyceae</taxon>
        <taxon>Bangiales</taxon>
        <taxon>Bangiaceae</taxon>
        <taxon>Porphyra</taxon>
    </lineage>
</organism>
<gene>
    <name evidence="2" type="ORF">BU14_0234s0012</name>
</gene>
<evidence type="ECO:0000313" key="3">
    <source>
        <dbReference type="Proteomes" id="UP000218209"/>
    </source>
</evidence>
<feature type="region of interest" description="Disordered" evidence="1">
    <location>
        <begin position="227"/>
        <end position="301"/>
    </location>
</feature>
<reference evidence="2 3" key="1">
    <citation type="submission" date="2017-03" db="EMBL/GenBank/DDBJ databases">
        <title>WGS assembly of Porphyra umbilicalis.</title>
        <authorList>
            <person name="Brawley S.H."/>
            <person name="Blouin N.A."/>
            <person name="Ficko-Blean E."/>
            <person name="Wheeler G.L."/>
            <person name="Lohr M."/>
            <person name="Goodson H.V."/>
            <person name="Jenkins J.W."/>
            <person name="Blaby-Haas C.E."/>
            <person name="Helliwell K.E."/>
            <person name="Chan C."/>
            <person name="Marriage T."/>
            <person name="Bhattacharya D."/>
            <person name="Klein A.S."/>
            <person name="Badis Y."/>
            <person name="Brodie J."/>
            <person name="Cao Y."/>
            <person name="Collen J."/>
            <person name="Dittami S.M."/>
            <person name="Gachon C.M."/>
            <person name="Green B.R."/>
            <person name="Karpowicz S."/>
            <person name="Kim J.W."/>
            <person name="Kudahl U."/>
            <person name="Lin S."/>
            <person name="Michel G."/>
            <person name="Mittag M."/>
            <person name="Olson B.J."/>
            <person name="Pangilinan J."/>
            <person name="Peng Y."/>
            <person name="Qiu H."/>
            <person name="Shu S."/>
            <person name="Singer J.T."/>
            <person name="Smith A.G."/>
            <person name="Sprecher B.N."/>
            <person name="Wagner V."/>
            <person name="Wang W."/>
            <person name="Wang Z.-Y."/>
            <person name="Yan J."/>
            <person name="Yarish C."/>
            <person name="Zoeuner-Riek S."/>
            <person name="Zhuang Y."/>
            <person name="Zou Y."/>
            <person name="Lindquist E.A."/>
            <person name="Grimwood J."/>
            <person name="Barry K."/>
            <person name="Rokhsar D.S."/>
            <person name="Schmutz J."/>
            <person name="Stiller J.W."/>
            <person name="Grossman A.R."/>
            <person name="Prochnik S.E."/>
        </authorList>
    </citation>
    <scope>NUCLEOTIDE SEQUENCE [LARGE SCALE GENOMIC DNA]</scope>
    <source>
        <strain evidence="2">4086291</strain>
    </source>
</reference>
<dbReference type="AlphaFoldDB" id="A0A1X6P408"/>